<evidence type="ECO:0000313" key="3">
    <source>
        <dbReference type="EMBL" id="SEF08498.1"/>
    </source>
</evidence>
<reference evidence="3 4" key="1">
    <citation type="submission" date="2016-10" db="EMBL/GenBank/DDBJ databases">
        <authorList>
            <person name="de Groot N.N."/>
        </authorList>
    </citation>
    <scope>NUCLEOTIDE SEQUENCE [LARGE SCALE GENOMIC DNA]</scope>
    <source>
        <strain evidence="3 4">DSM 23553</strain>
    </source>
</reference>
<dbReference type="GO" id="GO:0016872">
    <property type="term" value="F:intramolecular lyase activity"/>
    <property type="evidence" value="ECO:0007669"/>
    <property type="project" value="InterPro"/>
</dbReference>
<dbReference type="STRING" id="390640.SAMN04488034_10886"/>
<dbReference type="SUPFAM" id="SSF54626">
    <property type="entry name" value="Chalcone isomerase"/>
    <property type="match status" value="1"/>
</dbReference>
<evidence type="ECO:0000313" key="4">
    <source>
        <dbReference type="Proteomes" id="UP000199448"/>
    </source>
</evidence>
<dbReference type="InterPro" id="IPR036298">
    <property type="entry name" value="Chalcone_isomerase_sf"/>
</dbReference>
<keyword evidence="4" id="KW-1185">Reference proteome</keyword>
<dbReference type="InterPro" id="IPR016087">
    <property type="entry name" value="Chalcone_isomerase"/>
</dbReference>
<feature type="chain" id="PRO_5011679715" evidence="1">
    <location>
        <begin position="22"/>
        <end position="188"/>
    </location>
</feature>
<dbReference type="AlphaFoldDB" id="A0A1H5P698"/>
<sequence>MIMKKLMLSIMAVMMAFSVSAQKKVGDAVLPVSETFHGETVTLNGAGIREKLWIDLYAAGLYLNEKTSDATEILNGDKPMAIKLHIVSKLISSDKMVEAVTEGFEKSTNGNTAPIQKEIDTMLGFFKEDIKKNDVFDLVYLPAKGVVAYKNGEEKGIVKGKEFKKALFGIWLSNRPADDDLKESLLAQ</sequence>
<protein>
    <submittedName>
        <fullName evidence="3">Chalcone isomerase-like</fullName>
    </submittedName>
</protein>
<dbReference type="Proteomes" id="UP000199448">
    <property type="component" value="Unassembled WGS sequence"/>
</dbReference>
<keyword evidence="1" id="KW-0732">Signal</keyword>
<dbReference type="InterPro" id="IPR016088">
    <property type="entry name" value="Chalcone_isomerase_3-sand"/>
</dbReference>
<dbReference type="EMBL" id="FNUG01000008">
    <property type="protein sequence ID" value="SEF08498.1"/>
    <property type="molecule type" value="Genomic_DNA"/>
</dbReference>
<evidence type="ECO:0000259" key="2">
    <source>
        <dbReference type="Pfam" id="PF16036"/>
    </source>
</evidence>
<feature type="signal peptide" evidence="1">
    <location>
        <begin position="1"/>
        <end position="21"/>
    </location>
</feature>
<evidence type="ECO:0000256" key="1">
    <source>
        <dbReference type="SAM" id="SignalP"/>
    </source>
</evidence>
<feature type="domain" description="Chalcone isomerase" evidence="2">
    <location>
        <begin position="23"/>
        <end position="186"/>
    </location>
</feature>
<name>A0A1H5P698_9FLAO</name>
<keyword evidence="3" id="KW-0413">Isomerase</keyword>
<proteinExistence type="predicted"/>
<organism evidence="3 4">
    <name type="scientific">Salinimicrobium catena</name>
    <dbReference type="NCBI Taxonomy" id="390640"/>
    <lineage>
        <taxon>Bacteria</taxon>
        <taxon>Pseudomonadati</taxon>
        <taxon>Bacteroidota</taxon>
        <taxon>Flavobacteriia</taxon>
        <taxon>Flavobacteriales</taxon>
        <taxon>Flavobacteriaceae</taxon>
        <taxon>Salinimicrobium</taxon>
    </lineage>
</organism>
<accession>A0A1H5P698</accession>
<gene>
    <name evidence="3" type="ORF">SAMN04488034_10886</name>
</gene>
<dbReference type="Gene3D" id="3.50.70.10">
    <property type="match status" value="1"/>
</dbReference>
<dbReference type="Pfam" id="PF16036">
    <property type="entry name" value="Chalcone_3"/>
    <property type="match status" value="1"/>
</dbReference>